<dbReference type="Proteomes" id="UP000680866">
    <property type="component" value="Chromosome"/>
</dbReference>
<gene>
    <name evidence="2" type="ORF">Prubr_34920</name>
</gene>
<keyword evidence="3" id="KW-1185">Reference proteome</keyword>
<sequence>MTRSDIIRQRREMQRRIREVVAQRRVAVGRPPRPTDRADEPAVESTAT</sequence>
<evidence type="ECO:0000313" key="2">
    <source>
        <dbReference type="EMBL" id="BCJ66471.1"/>
    </source>
</evidence>
<dbReference type="AlphaFoldDB" id="A0A810MYW9"/>
<accession>A0A810MYW9</accession>
<proteinExistence type="predicted"/>
<evidence type="ECO:0000313" key="3">
    <source>
        <dbReference type="Proteomes" id="UP000680866"/>
    </source>
</evidence>
<dbReference type="EMBL" id="AP023359">
    <property type="protein sequence ID" value="BCJ66471.1"/>
    <property type="molecule type" value="Genomic_DNA"/>
</dbReference>
<name>A0A810MYW9_9ACTN</name>
<protein>
    <submittedName>
        <fullName evidence="2">Uncharacterized protein</fullName>
    </submittedName>
</protein>
<feature type="region of interest" description="Disordered" evidence="1">
    <location>
        <begin position="23"/>
        <end position="48"/>
    </location>
</feature>
<dbReference type="KEGG" id="pry:Prubr_34920"/>
<dbReference type="RefSeq" id="WP_212826622.1">
    <property type="nucleotide sequence ID" value="NZ_AP023359.1"/>
</dbReference>
<organism evidence="2 3">
    <name type="scientific">Polymorphospora rubra</name>
    <dbReference type="NCBI Taxonomy" id="338584"/>
    <lineage>
        <taxon>Bacteria</taxon>
        <taxon>Bacillati</taxon>
        <taxon>Actinomycetota</taxon>
        <taxon>Actinomycetes</taxon>
        <taxon>Micromonosporales</taxon>
        <taxon>Micromonosporaceae</taxon>
        <taxon>Polymorphospora</taxon>
    </lineage>
</organism>
<reference evidence="2" key="1">
    <citation type="submission" date="2020-08" db="EMBL/GenBank/DDBJ databases">
        <title>Whole genome shotgun sequence of Polymorphospora rubra NBRC 101157.</title>
        <authorList>
            <person name="Komaki H."/>
            <person name="Tamura T."/>
        </authorList>
    </citation>
    <scope>NUCLEOTIDE SEQUENCE</scope>
    <source>
        <strain evidence="2">NBRC 101157</strain>
    </source>
</reference>
<evidence type="ECO:0000256" key="1">
    <source>
        <dbReference type="SAM" id="MobiDB-lite"/>
    </source>
</evidence>